<gene>
    <name evidence="1" type="ORF">FAGAP_10609</name>
</gene>
<protein>
    <submittedName>
        <fullName evidence="1">Uncharacterized protein</fullName>
    </submittedName>
</protein>
<evidence type="ECO:0000313" key="2">
    <source>
        <dbReference type="Proteomes" id="UP000737391"/>
    </source>
</evidence>
<sequence>MLAELCIEHGDILDLEYEMRTEEGMKRLLTGSVEPQRDYTAGGEWMPARENESDPLAIKDKDMDKMTNPELIGSLARVDMAIYRINGYRERLNEEKTRIENDAKALYHKNEFGEKRLKTLKERHKYLKSRMQ</sequence>
<reference evidence="1" key="1">
    <citation type="submission" date="2020-01" db="EMBL/GenBank/DDBJ databases">
        <title>Identification and distribution of gene clusters putatively required for synthesis of sphingolipid metabolism inhibitors in phylogenetically diverse species of the filamentous fungus Fusarium.</title>
        <authorList>
            <person name="Kim H.-S."/>
            <person name="Busman M."/>
            <person name="Brown D.W."/>
            <person name="Divon H."/>
            <person name="Uhlig S."/>
            <person name="Proctor R.H."/>
        </authorList>
    </citation>
    <scope>NUCLEOTIDE SEQUENCE</scope>
    <source>
        <strain evidence="1">NRRL 31653</strain>
    </source>
</reference>
<proteinExistence type="predicted"/>
<dbReference type="EMBL" id="LUFC02000921">
    <property type="protein sequence ID" value="KAF4493296.1"/>
    <property type="molecule type" value="Genomic_DNA"/>
</dbReference>
<dbReference type="AlphaFoldDB" id="A0A9P5E3U6"/>
<evidence type="ECO:0000313" key="1">
    <source>
        <dbReference type="EMBL" id="KAF4493296.1"/>
    </source>
</evidence>
<dbReference type="Proteomes" id="UP000737391">
    <property type="component" value="Unassembled WGS sequence"/>
</dbReference>
<accession>A0A9P5E3U6</accession>
<dbReference type="OrthoDB" id="5051934at2759"/>
<name>A0A9P5E3U6_9HYPO</name>
<keyword evidence="2" id="KW-1185">Reference proteome</keyword>
<organism evidence="1 2">
    <name type="scientific">Fusarium agapanthi</name>
    <dbReference type="NCBI Taxonomy" id="1803897"/>
    <lineage>
        <taxon>Eukaryota</taxon>
        <taxon>Fungi</taxon>
        <taxon>Dikarya</taxon>
        <taxon>Ascomycota</taxon>
        <taxon>Pezizomycotina</taxon>
        <taxon>Sordariomycetes</taxon>
        <taxon>Hypocreomycetidae</taxon>
        <taxon>Hypocreales</taxon>
        <taxon>Nectriaceae</taxon>
        <taxon>Fusarium</taxon>
        <taxon>Fusarium fujikuroi species complex</taxon>
    </lineage>
</organism>
<comment type="caution">
    <text evidence="1">The sequence shown here is derived from an EMBL/GenBank/DDBJ whole genome shotgun (WGS) entry which is preliminary data.</text>
</comment>